<dbReference type="InterPro" id="IPR036638">
    <property type="entry name" value="HLH_DNA-bd_sf"/>
</dbReference>
<evidence type="ECO:0000313" key="11">
    <source>
        <dbReference type="EMBL" id="CAL1606730.1"/>
    </source>
</evidence>
<accession>A0AAV2M0E1</accession>
<dbReference type="SMART" id="SM00353">
    <property type="entry name" value="HLH"/>
    <property type="match status" value="1"/>
</dbReference>
<evidence type="ECO:0000259" key="10">
    <source>
        <dbReference type="PROSITE" id="PS50888"/>
    </source>
</evidence>
<reference evidence="11 12" key="1">
    <citation type="submission" date="2024-04" db="EMBL/GenBank/DDBJ databases">
        <authorList>
            <person name="Waldvogel A.-M."/>
            <person name="Schoenle A."/>
        </authorList>
    </citation>
    <scope>NUCLEOTIDE SEQUENCE [LARGE SCALE GENOMIC DNA]</scope>
</reference>
<evidence type="ECO:0000313" key="12">
    <source>
        <dbReference type="Proteomes" id="UP001497482"/>
    </source>
</evidence>
<keyword evidence="6" id="KW-0238">DNA-binding</keyword>
<keyword evidence="3" id="KW-0221">Differentiation</keyword>
<keyword evidence="12" id="KW-1185">Reference proteome</keyword>
<dbReference type="SUPFAM" id="SSF47459">
    <property type="entry name" value="HLH, helix-loop-helix DNA-binding domain"/>
    <property type="match status" value="1"/>
</dbReference>
<sequence>MSESKSNHLQYMSPETMRMILSQSLCHDQGQGQGQTLAPEMPITEMSEAKYTPLQNLTQSHLDTQAEVINQGPGMSQDTLQAPLPPSQAIDLSTTSDGHEVVLAGEKTPNCYGEVPGFVLAKIRVEDTDGSNTCGFPSQIRGPSSARVCLEKRFNSLSGTLGHQDNPSAALSNFLSELQQSSETPDANSHLEKWKRCPKRSGLTEPYIGVFNPVCGPVISHMEQHQGLVFPKGLPINLCPERALTKEHITIGTYTSEDKHIPPPSPKRSDRAKPKSSGSRVAYRVVPLSQRRERHNSKERERRRSIRLCCDELNLLVPFCQTDTDKVTTLRWTAAYIRYINKMYGDVLKEEFQKMFGDKRGLQPNPSAVRELLLQETENQHLAVEP</sequence>
<dbReference type="GO" id="GO:0005634">
    <property type="term" value="C:nucleus"/>
    <property type="evidence" value="ECO:0007669"/>
    <property type="project" value="UniProtKB-SubCell"/>
</dbReference>
<evidence type="ECO:0000256" key="3">
    <source>
        <dbReference type="ARBA" id="ARBA00022782"/>
    </source>
</evidence>
<keyword evidence="5" id="KW-0805">Transcription regulation</keyword>
<evidence type="ECO:0000256" key="2">
    <source>
        <dbReference type="ARBA" id="ARBA00022473"/>
    </source>
</evidence>
<dbReference type="AlphaFoldDB" id="A0AAV2M0E1"/>
<dbReference type="FunFam" id="4.10.280.10:FF:000057">
    <property type="entry name" value="transcription factor-like 5 protein-like"/>
    <property type="match status" value="1"/>
</dbReference>
<gene>
    <name evidence="11" type="ORF">KC01_LOCUS33851</name>
</gene>
<protein>
    <recommendedName>
        <fullName evidence="10">BHLH domain-containing protein</fullName>
    </recommendedName>
</protein>
<proteinExistence type="predicted"/>
<feature type="region of interest" description="Disordered" evidence="9">
    <location>
        <begin position="254"/>
        <end position="281"/>
    </location>
</feature>
<feature type="compositionally biased region" description="Basic and acidic residues" evidence="9">
    <location>
        <begin position="256"/>
        <end position="273"/>
    </location>
</feature>
<dbReference type="GO" id="GO:0030154">
    <property type="term" value="P:cell differentiation"/>
    <property type="evidence" value="ECO:0007669"/>
    <property type="project" value="UniProtKB-KW"/>
</dbReference>
<dbReference type="GO" id="GO:0000978">
    <property type="term" value="F:RNA polymerase II cis-regulatory region sequence-specific DNA binding"/>
    <property type="evidence" value="ECO:0007669"/>
    <property type="project" value="TreeGrafter"/>
</dbReference>
<comment type="subcellular location">
    <subcellularLocation>
        <location evidence="1">Nucleus</location>
    </subcellularLocation>
</comment>
<dbReference type="InterPro" id="IPR011598">
    <property type="entry name" value="bHLH_dom"/>
</dbReference>
<dbReference type="GO" id="GO:0000981">
    <property type="term" value="F:DNA-binding transcription factor activity, RNA polymerase II-specific"/>
    <property type="evidence" value="ECO:0007669"/>
    <property type="project" value="TreeGrafter"/>
</dbReference>
<evidence type="ECO:0000256" key="5">
    <source>
        <dbReference type="ARBA" id="ARBA00023015"/>
    </source>
</evidence>
<dbReference type="PANTHER" id="PTHR15402">
    <property type="entry name" value="TRANSCRIPTION FACTOR-LIKE 5 PROTEIN"/>
    <property type="match status" value="1"/>
</dbReference>
<evidence type="ECO:0000256" key="1">
    <source>
        <dbReference type="ARBA" id="ARBA00004123"/>
    </source>
</evidence>
<dbReference type="Proteomes" id="UP001497482">
    <property type="component" value="Chromosome 5"/>
</dbReference>
<evidence type="ECO:0000256" key="7">
    <source>
        <dbReference type="ARBA" id="ARBA00023163"/>
    </source>
</evidence>
<dbReference type="Gene3D" id="4.10.280.10">
    <property type="entry name" value="Helix-loop-helix DNA-binding domain"/>
    <property type="match status" value="1"/>
</dbReference>
<dbReference type="GO" id="GO:0046983">
    <property type="term" value="F:protein dimerization activity"/>
    <property type="evidence" value="ECO:0007669"/>
    <property type="project" value="InterPro"/>
</dbReference>
<keyword evidence="7" id="KW-0804">Transcription</keyword>
<evidence type="ECO:0000256" key="9">
    <source>
        <dbReference type="SAM" id="MobiDB-lite"/>
    </source>
</evidence>
<dbReference type="PROSITE" id="PS50888">
    <property type="entry name" value="BHLH"/>
    <property type="match status" value="1"/>
</dbReference>
<keyword evidence="2" id="KW-0217">Developmental protein</keyword>
<evidence type="ECO:0000256" key="8">
    <source>
        <dbReference type="ARBA" id="ARBA00023242"/>
    </source>
</evidence>
<feature type="domain" description="BHLH" evidence="10">
    <location>
        <begin position="290"/>
        <end position="340"/>
    </location>
</feature>
<dbReference type="CDD" id="cd18909">
    <property type="entry name" value="bHLH_TCFL5"/>
    <property type="match status" value="1"/>
</dbReference>
<evidence type="ECO:0000256" key="6">
    <source>
        <dbReference type="ARBA" id="ARBA00023125"/>
    </source>
</evidence>
<keyword evidence="4" id="KW-0744">Spermatogenesis</keyword>
<dbReference type="EMBL" id="OZ035827">
    <property type="protein sequence ID" value="CAL1606730.1"/>
    <property type="molecule type" value="Genomic_DNA"/>
</dbReference>
<organism evidence="11 12">
    <name type="scientific">Knipowitschia caucasica</name>
    <name type="common">Caucasian dwarf goby</name>
    <name type="synonym">Pomatoschistus caucasicus</name>
    <dbReference type="NCBI Taxonomy" id="637954"/>
    <lineage>
        <taxon>Eukaryota</taxon>
        <taxon>Metazoa</taxon>
        <taxon>Chordata</taxon>
        <taxon>Craniata</taxon>
        <taxon>Vertebrata</taxon>
        <taxon>Euteleostomi</taxon>
        <taxon>Actinopterygii</taxon>
        <taxon>Neopterygii</taxon>
        <taxon>Teleostei</taxon>
        <taxon>Neoteleostei</taxon>
        <taxon>Acanthomorphata</taxon>
        <taxon>Gobiaria</taxon>
        <taxon>Gobiiformes</taxon>
        <taxon>Gobioidei</taxon>
        <taxon>Gobiidae</taxon>
        <taxon>Gobiinae</taxon>
        <taxon>Knipowitschia</taxon>
    </lineage>
</organism>
<name>A0AAV2M0E1_KNICA</name>
<dbReference type="GO" id="GO:0007283">
    <property type="term" value="P:spermatogenesis"/>
    <property type="evidence" value="ECO:0007669"/>
    <property type="project" value="UniProtKB-KW"/>
</dbReference>
<dbReference type="Pfam" id="PF00010">
    <property type="entry name" value="HLH"/>
    <property type="match status" value="1"/>
</dbReference>
<evidence type="ECO:0000256" key="4">
    <source>
        <dbReference type="ARBA" id="ARBA00022871"/>
    </source>
</evidence>
<dbReference type="PANTHER" id="PTHR15402:SF2">
    <property type="entry name" value="TRANSCRIPTION FACTOR LIKE 5"/>
    <property type="match status" value="1"/>
</dbReference>
<dbReference type="InterPro" id="IPR039583">
    <property type="entry name" value="TCFL5/SOLH1/2"/>
</dbReference>
<keyword evidence="8" id="KW-0539">Nucleus</keyword>